<dbReference type="GO" id="GO:0048024">
    <property type="term" value="P:regulation of mRNA splicing, via spliceosome"/>
    <property type="evidence" value="ECO:0007669"/>
    <property type="project" value="TreeGrafter"/>
</dbReference>
<sequence>MASKVDARLLKSTKFPPQFNQKVDMQKVNLQVMKKWIANKISEILGNEDDVVIELCFNLIEGVRYPDIKSLQIQLTGFLDKDTASFCKDLWNLLLSAQGNPQGVPKELLEAKKSTPTGLLMKHEGAARIQIAGIVNYQTLSNATVAIEQTLVLILGRADAQPHTRTTGLSEENMTGLAPLADERSQRLEAHGVPLVAIAMFPILVGTRDVIDNGTTVARPAMTDHIDLDHTIAAHLVAALLLSVPGVAESLHQDIVALARGQDPHRGTTLVHETVGGMIEAVGLSALDSLAPPLLQVAPLHQRRGDIPDHEAGHNLGGDDAHRLCQVRAADRDLEVKRGGRQG</sequence>
<dbReference type="InterPro" id="IPR002483">
    <property type="entry name" value="PWI_dom"/>
</dbReference>
<proteinExistence type="predicted"/>
<dbReference type="PROSITE" id="PS51025">
    <property type="entry name" value="PWI"/>
    <property type="match status" value="1"/>
</dbReference>
<dbReference type="OrthoDB" id="163257at2759"/>
<dbReference type="GO" id="GO:0006397">
    <property type="term" value="P:mRNA processing"/>
    <property type="evidence" value="ECO:0007669"/>
    <property type="project" value="UniProtKB-KW"/>
</dbReference>
<feature type="domain" description="PWI" evidence="2">
    <location>
        <begin position="12"/>
        <end position="111"/>
    </location>
</feature>
<dbReference type="Proteomes" id="UP000078544">
    <property type="component" value="Unassembled WGS sequence"/>
</dbReference>
<organism evidence="3 4">
    <name type="scientific">Moelleriella libera RCEF 2490</name>
    <dbReference type="NCBI Taxonomy" id="1081109"/>
    <lineage>
        <taxon>Eukaryota</taxon>
        <taxon>Fungi</taxon>
        <taxon>Dikarya</taxon>
        <taxon>Ascomycota</taxon>
        <taxon>Pezizomycotina</taxon>
        <taxon>Sordariomycetes</taxon>
        <taxon>Hypocreomycetidae</taxon>
        <taxon>Hypocreales</taxon>
        <taxon>Clavicipitaceae</taxon>
        <taxon>Moelleriella</taxon>
    </lineage>
</organism>
<protein>
    <submittedName>
        <fullName evidence="3">PWI domain-containing protein</fullName>
    </submittedName>
</protein>
<name>A0A168B2H3_9HYPO</name>
<keyword evidence="4" id="KW-1185">Reference proteome</keyword>
<dbReference type="PANTHER" id="PTHR23148">
    <property type="entry name" value="SERINE/ARGININE REGULATED NUCLEAR MATRIX PROTEIN"/>
    <property type="match status" value="1"/>
</dbReference>
<reference evidence="3 4" key="1">
    <citation type="journal article" date="2016" name="Genome Biol. Evol.">
        <title>Divergent and convergent evolution of fungal pathogenicity.</title>
        <authorList>
            <person name="Shang Y."/>
            <person name="Xiao G."/>
            <person name="Zheng P."/>
            <person name="Cen K."/>
            <person name="Zhan S."/>
            <person name="Wang C."/>
        </authorList>
    </citation>
    <scope>NUCLEOTIDE SEQUENCE [LARGE SCALE GENOMIC DNA]</scope>
    <source>
        <strain evidence="3 4">RCEF 2490</strain>
    </source>
</reference>
<evidence type="ECO:0000313" key="3">
    <source>
        <dbReference type="EMBL" id="KZZ94701.1"/>
    </source>
</evidence>
<accession>A0A168B2H3</accession>
<dbReference type="GO" id="GO:0005681">
    <property type="term" value="C:spliceosomal complex"/>
    <property type="evidence" value="ECO:0007669"/>
    <property type="project" value="TreeGrafter"/>
</dbReference>
<gene>
    <name evidence="3" type="ORF">AAL_04812</name>
</gene>
<evidence type="ECO:0000313" key="4">
    <source>
        <dbReference type="Proteomes" id="UP000078544"/>
    </source>
</evidence>
<dbReference type="GO" id="GO:0003723">
    <property type="term" value="F:RNA binding"/>
    <property type="evidence" value="ECO:0007669"/>
    <property type="project" value="TreeGrafter"/>
</dbReference>
<dbReference type="STRING" id="1081109.A0A168B2H3"/>
<dbReference type="InterPro" id="IPR052225">
    <property type="entry name" value="Ser/Arg_repetitive_matrix"/>
</dbReference>
<dbReference type="Pfam" id="PF01480">
    <property type="entry name" value="PWI"/>
    <property type="match status" value="1"/>
</dbReference>
<dbReference type="AlphaFoldDB" id="A0A168B2H3"/>
<evidence type="ECO:0000256" key="1">
    <source>
        <dbReference type="ARBA" id="ARBA00022664"/>
    </source>
</evidence>
<evidence type="ECO:0000259" key="2">
    <source>
        <dbReference type="PROSITE" id="PS51025"/>
    </source>
</evidence>
<dbReference type="PANTHER" id="PTHR23148:SF0">
    <property type="entry name" value="SERINE_ARGININE REPETITIVE MATRIX PROTEIN 1"/>
    <property type="match status" value="1"/>
</dbReference>
<dbReference type="SUPFAM" id="SSF101233">
    <property type="entry name" value="PWI domain"/>
    <property type="match status" value="1"/>
</dbReference>
<dbReference type="InterPro" id="IPR036483">
    <property type="entry name" value="PWI_dom_sf"/>
</dbReference>
<dbReference type="Gene3D" id="1.20.1390.10">
    <property type="entry name" value="PWI domain"/>
    <property type="match status" value="1"/>
</dbReference>
<dbReference type="SMART" id="SM00311">
    <property type="entry name" value="PWI"/>
    <property type="match status" value="1"/>
</dbReference>
<keyword evidence="1" id="KW-0507">mRNA processing</keyword>
<comment type="caution">
    <text evidence="3">The sequence shown here is derived from an EMBL/GenBank/DDBJ whole genome shotgun (WGS) entry which is preliminary data.</text>
</comment>
<dbReference type="EMBL" id="AZGY01000010">
    <property type="protein sequence ID" value="KZZ94701.1"/>
    <property type="molecule type" value="Genomic_DNA"/>
</dbReference>